<keyword evidence="3" id="KW-1185">Reference proteome</keyword>
<gene>
    <name evidence="1" type="ORF">C8F04DRAFT_914370</name>
    <name evidence="2" type="ORF">C8F04DRAFT_934493</name>
</gene>
<name>A0AAD6RYU4_9AGAR</name>
<evidence type="ECO:0000313" key="2">
    <source>
        <dbReference type="EMBL" id="KAJ7018791.1"/>
    </source>
</evidence>
<feature type="non-terminal residue" evidence="1">
    <location>
        <position position="1"/>
    </location>
</feature>
<sequence>WAVKAKDTLEEEELGPQWGTLVGLWWAREEAKGFVSPRQGHSAKKRPDEVHAWVSRARNTIPAITNLESFIKAFKSWWVDINPPWRKTSLPMVKNAGGPWTSMDIPGPNGFLNVLMCLKWWRGAMDEESEEWKEALEDVKWVLESMN</sequence>
<reference evidence="1" key="1">
    <citation type="submission" date="2023-03" db="EMBL/GenBank/DDBJ databases">
        <title>Massive genome expansion in bonnet fungi (Mycena s.s.) driven by repeated elements and novel gene families across ecological guilds.</title>
        <authorList>
            <consortium name="Lawrence Berkeley National Laboratory"/>
            <person name="Harder C.B."/>
            <person name="Miyauchi S."/>
            <person name="Viragh M."/>
            <person name="Kuo A."/>
            <person name="Thoen E."/>
            <person name="Andreopoulos B."/>
            <person name="Lu D."/>
            <person name="Skrede I."/>
            <person name="Drula E."/>
            <person name="Henrissat B."/>
            <person name="Morin E."/>
            <person name="Kohler A."/>
            <person name="Barry K."/>
            <person name="LaButti K."/>
            <person name="Morin E."/>
            <person name="Salamov A."/>
            <person name="Lipzen A."/>
            <person name="Mereny Z."/>
            <person name="Hegedus B."/>
            <person name="Baldrian P."/>
            <person name="Stursova M."/>
            <person name="Weitz H."/>
            <person name="Taylor A."/>
            <person name="Grigoriev I.V."/>
            <person name="Nagy L.G."/>
            <person name="Martin F."/>
            <person name="Kauserud H."/>
        </authorList>
    </citation>
    <scope>NUCLEOTIDE SEQUENCE</scope>
    <source>
        <strain evidence="1">CBHHK200</strain>
    </source>
</reference>
<feature type="non-terminal residue" evidence="1">
    <location>
        <position position="147"/>
    </location>
</feature>
<organism evidence="1 3">
    <name type="scientific">Mycena alexandri</name>
    <dbReference type="NCBI Taxonomy" id="1745969"/>
    <lineage>
        <taxon>Eukaryota</taxon>
        <taxon>Fungi</taxon>
        <taxon>Dikarya</taxon>
        <taxon>Basidiomycota</taxon>
        <taxon>Agaricomycotina</taxon>
        <taxon>Agaricomycetes</taxon>
        <taxon>Agaricomycetidae</taxon>
        <taxon>Agaricales</taxon>
        <taxon>Marasmiineae</taxon>
        <taxon>Mycenaceae</taxon>
        <taxon>Mycena</taxon>
    </lineage>
</organism>
<proteinExistence type="predicted"/>
<dbReference type="Proteomes" id="UP001218188">
    <property type="component" value="Unassembled WGS sequence"/>
</dbReference>
<dbReference type="AlphaFoldDB" id="A0AAD6RYU4"/>
<comment type="caution">
    <text evidence="1">The sequence shown here is derived from an EMBL/GenBank/DDBJ whole genome shotgun (WGS) entry which is preliminary data.</text>
</comment>
<evidence type="ECO:0000313" key="1">
    <source>
        <dbReference type="EMBL" id="KAJ7017388.1"/>
    </source>
</evidence>
<evidence type="ECO:0000313" key="3">
    <source>
        <dbReference type="Proteomes" id="UP001218188"/>
    </source>
</evidence>
<accession>A0AAD6RYU4</accession>
<dbReference type="EMBL" id="JARJCM010000413">
    <property type="protein sequence ID" value="KAJ7017388.1"/>
    <property type="molecule type" value="Genomic_DNA"/>
</dbReference>
<protein>
    <submittedName>
        <fullName evidence="1">Uncharacterized protein</fullName>
    </submittedName>
</protein>
<dbReference type="EMBL" id="JARJCM010000321">
    <property type="protein sequence ID" value="KAJ7018791.1"/>
    <property type="molecule type" value="Genomic_DNA"/>
</dbReference>